<dbReference type="FunFam" id="3.30.420.40:FF:000111">
    <property type="entry name" value="Sedoheptulokinase"/>
    <property type="match status" value="1"/>
</dbReference>
<evidence type="ECO:0000256" key="1">
    <source>
        <dbReference type="ARBA" id="ARBA00004496"/>
    </source>
</evidence>
<dbReference type="GO" id="GO:0006163">
    <property type="term" value="P:purine nucleotide metabolic process"/>
    <property type="evidence" value="ECO:0007669"/>
    <property type="project" value="UniProtKB-ARBA"/>
</dbReference>
<evidence type="ECO:0000259" key="13">
    <source>
        <dbReference type="Pfam" id="PF00370"/>
    </source>
</evidence>
<accession>A0A9P0GIG4</accession>
<evidence type="ECO:0000256" key="9">
    <source>
        <dbReference type="ARBA" id="ARBA00057196"/>
    </source>
</evidence>
<dbReference type="GO" id="GO:0006091">
    <property type="term" value="P:generation of precursor metabolites and energy"/>
    <property type="evidence" value="ECO:0007669"/>
    <property type="project" value="UniProtKB-ARBA"/>
</dbReference>
<keyword evidence="4" id="KW-0808">Transferase</keyword>
<name>A0A9P0GIG4_9CUCU</name>
<comment type="subcellular location">
    <subcellularLocation>
        <location evidence="1">Cytoplasm</location>
    </subcellularLocation>
</comment>
<dbReference type="GO" id="GO:0005829">
    <property type="term" value="C:cytosol"/>
    <property type="evidence" value="ECO:0007669"/>
    <property type="project" value="TreeGrafter"/>
</dbReference>
<organism evidence="14 15">
    <name type="scientific">Psylliodes chrysocephalus</name>
    <dbReference type="NCBI Taxonomy" id="3402493"/>
    <lineage>
        <taxon>Eukaryota</taxon>
        <taxon>Metazoa</taxon>
        <taxon>Ecdysozoa</taxon>
        <taxon>Arthropoda</taxon>
        <taxon>Hexapoda</taxon>
        <taxon>Insecta</taxon>
        <taxon>Pterygota</taxon>
        <taxon>Neoptera</taxon>
        <taxon>Endopterygota</taxon>
        <taxon>Coleoptera</taxon>
        <taxon>Polyphaga</taxon>
        <taxon>Cucujiformia</taxon>
        <taxon>Chrysomeloidea</taxon>
        <taxon>Chrysomelidae</taxon>
        <taxon>Galerucinae</taxon>
        <taxon>Alticini</taxon>
        <taxon>Psylliodes</taxon>
    </lineage>
</organism>
<keyword evidence="6" id="KW-0418">Kinase</keyword>
<dbReference type="AlphaFoldDB" id="A0A9P0GIG4"/>
<dbReference type="GO" id="GO:0005524">
    <property type="term" value="F:ATP binding"/>
    <property type="evidence" value="ECO:0007669"/>
    <property type="project" value="UniProtKB-KW"/>
</dbReference>
<comment type="catalytic activity">
    <reaction evidence="8">
        <text>sedoheptulose + ATP = D-sedoheptulose 7-phosphate + ADP + H(+)</text>
        <dbReference type="Rhea" id="RHEA:23844"/>
        <dbReference type="ChEBI" id="CHEBI:15378"/>
        <dbReference type="ChEBI" id="CHEBI:16802"/>
        <dbReference type="ChEBI" id="CHEBI:30616"/>
        <dbReference type="ChEBI" id="CHEBI:57483"/>
        <dbReference type="ChEBI" id="CHEBI:456216"/>
        <dbReference type="EC" id="2.7.1.14"/>
    </reaction>
</comment>
<evidence type="ECO:0000256" key="12">
    <source>
        <dbReference type="ARBA" id="ARBA00076706"/>
    </source>
</evidence>
<dbReference type="OrthoDB" id="10264182at2759"/>
<evidence type="ECO:0000313" key="14">
    <source>
        <dbReference type="EMBL" id="CAH1110945.1"/>
    </source>
</evidence>
<keyword evidence="15" id="KW-1185">Reference proteome</keyword>
<dbReference type="InterPro" id="IPR018484">
    <property type="entry name" value="FGGY_N"/>
</dbReference>
<dbReference type="GO" id="GO:1901135">
    <property type="term" value="P:carbohydrate derivative metabolic process"/>
    <property type="evidence" value="ECO:0007669"/>
    <property type="project" value="UniProtKB-ARBA"/>
</dbReference>
<dbReference type="GO" id="GO:0006071">
    <property type="term" value="P:glycerol metabolic process"/>
    <property type="evidence" value="ECO:0007669"/>
    <property type="project" value="TreeGrafter"/>
</dbReference>
<dbReference type="EC" id="2.7.1.14" evidence="10"/>
<dbReference type="PANTHER" id="PTHR10196:SF67">
    <property type="entry name" value="SEDOHEPTULOKINASE"/>
    <property type="match status" value="1"/>
</dbReference>
<evidence type="ECO:0000256" key="4">
    <source>
        <dbReference type="ARBA" id="ARBA00022679"/>
    </source>
</evidence>
<evidence type="ECO:0000256" key="2">
    <source>
        <dbReference type="ARBA" id="ARBA00009156"/>
    </source>
</evidence>
<evidence type="ECO:0000256" key="3">
    <source>
        <dbReference type="ARBA" id="ARBA00022490"/>
    </source>
</evidence>
<dbReference type="GO" id="GO:0046496">
    <property type="term" value="P:nicotinamide nucleotide metabolic process"/>
    <property type="evidence" value="ECO:0007669"/>
    <property type="project" value="UniProtKB-ARBA"/>
</dbReference>
<protein>
    <recommendedName>
        <fullName evidence="11">Sedoheptulokinase</fullName>
        <ecNumber evidence="10">2.7.1.14</ecNumber>
    </recommendedName>
    <alternativeName>
        <fullName evidence="12">Carbohydrate kinase-like protein</fullName>
    </alternativeName>
</protein>
<evidence type="ECO:0000256" key="11">
    <source>
        <dbReference type="ARBA" id="ARBA00069425"/>
    </source>
</evidence>
<evidence type="ECO:0000313" key="15">
    <source>
        <dbReference type="Proteomes" id="UP001153636"/>
    </source>
</evidence>
<dbReference type="InterPro" id="IPR043129">
    <property type="entry name" value="ATPase_NBD"/>
</dbReference>
<dbReference type="FunFam" id="3.30.420.40:FF:000132">
    <property type="entry name" value="Sedoheptulokinase"/>
    <property type="match status" value="1"/>
</dbReference>
<keyword evidence="3" id="KW-0963">Cytoplasm</keyword>
<gene>
    <name evidence="14" type="ORF">PSYICH_LOCUS11606</name>
</gene>
<comment type="similarity">
    <text evidence="2">Belongs to the FGGY kinase family.</text>
</comment>
<dbReference type="Gene3D" id="3.30.420.40">
    <property type="match status" value="2"/>
</dbReference>
<dbReference type="PANTHER" id="PTHR10196">
    <property type="entry name" value="SUGAR KINASE"/>
    <property type="match status" value="1"/>
</dbReference>
<evidence type="ECO:0000256" key="8">
    <source>
        <dbReference type="ARBA" id="ARBA00052736"/>
    </source>
</evidence>
<dbReference type="GO" id="GO:0009617">
    <property type="term" value="P:response to bacterium"/>
    <property type="evidence" value="ECO:0007669"/>
    <property type="project" value="UniProtKB-ARBA"/>
</dbReference>
<dbReference type="GO" id="GO:1901701">
    <property type="term" value="P:cellular response to oxygen-containing compound"/>
    <property type="evidence" value="ECO:0007669"/>
    <property type="project" value="UniProtKB-ARBA"/>
</dbReference>
<keyword evidence="7" id="KW-0067">ATP-binding</keyword>
<dbReference type="CDD" id="cd07777">
    <property type="entry name" value="ASKHA_NBD_FGGY_SHK"/>
    <property type="match status" value="1"/>
</dbReference>
<comment type="function">
    <text evidence="9">Acts as a modulator of macrophage activation through control of glucose metabolism.</text>
</comment>
<dbReference type="GO" id="GO:0071396">
    <property type="term" value="P:cellular response to lipid"/>
    <property type="evidence" value="ECO:0007669"/>
    <property type="project" value="UniProtKB-ARBA"/>
</dbReference>
<evidence type="ECO:0000256" key="6">
    <source>
        <dbReference type="ARBA" id="ARBA00022777"/>
    </source>
</evidence>
<dbReference type="SUPFAM" id="SSF53067">
    <property type="entry name" value="Actin-like ATPase domain"/>
    <property type="match status" value="2"/>
</dbReference>
<evidence type="ECO:0000256" key="7">
    <source>
        <dbReference type="ARBA" id="ARBA00022840"/>
    </source>
</evidence>
<evidence type="ECO:0000256" key="5">
    <source>
        <dbReference type="ARBA" id="ARBA00022741"/>
    </source>
</evidence>
<feature type="domain" description="Carbohydrate kinase FGGY N-terminal" evidence="13">
    <location>
        <begin position="4"/>
        <end position="260"/>
    </location>
</feature>
<dbReference type="EMBL" id="OV651817">
    <property type="protein sequence ID" value="CAH1110945.1"/>
    <property type="molecule type" value="Genomic_DNA"/>
</dbReference>
<evidence type="ECO:0000256" key="10">
    <source>
        <dbReference type="ARBA" id="ARBA00066341"/>
    </source>
</evidence>
<dbReference type="Proteomes" id="UP001153636">
    <property type="component" value="Chromosome 5"/>
</dbReference>
<keyword evidence="5" id="KW-0547">Nucleotide-binding</keyword>
<sequence>MGKYNLGIDIGTTSVKVCIVNTETNEVDAQHIKETQSNIPSDTGPGGNKQDVTKIISALNLCVSKLPKQLLQEVSKIGICGQMHGIMFWKNENEKKAWEILEKDTSVRYDVTQNRVSALYTWQDNRCDPNFLTTLPVPESHLNISTGFGLATMFWMTKNKPEKLKKYNCSGTIADFAVAMLCNLDKPVMSYQMAASWGYFNCRTSTWNSNLLKEANFPIDLLPEVSSSGSIAGRLAGCWHSIPQETPVGVGMGDLQCSVLSTVETLQDAVLNISTSAQFSFVIEDYVPSESPPDVLPLYYWPYFNKQYVAVAASLNGGNTLATFVRMLQQWVMDLGFSVPQSKVWDKLLALGIENSAVSDLTIQPTCLGERYNPDLAASVTNIHVGNLGLGQLFRALCRGMIENLHSMIPREVLQNAGINRIVGNGSGLSRNKILQKEVQQLYQLPLVFTSGGDAAKGAALAVHLYSN</sequence>
<proteinExistence type="inferred from homology"/>
<dbReference type="Pfam" id="PF00370">
    <property type="entry name" value="FGGY_N"/>
    <property type="match status" value="1"/>
</dbReference>
<dbReference type="GO" id="GO:0050277">
    <property type="term" value="F:sedoheptulokinase activity"/>
    <property type="evidence" value="ECO:0007669"/>
    <property type="project" value="UniProtKB-EC"/>
</dbReference>
<reference evidence="14" key="1">
    <citation type="submission" date="2022-01" db="EMBL/GenBank/DDBJ databases">
        <authorList>
            <person name="King R."/>
        </authorList>
    </citation>
    <scope>NUCLEOTIDE SEQUENCE</scope>
</reference>